<dbReference type="PANTHER" id="PTHR24567:SF26">
    <property type="entry name" value="REGULATORY PROTEIN YEIL"/>
    <property type="match status" value="1"/>
</dbReference>
<feature type="domain" description="HTH crp-type" evidence="5">
    <location>
        <begin position="147"/>
        <end position="216"/>
    </location>
</feature>
<evidence type="ECO:0000259" key="4">
    <source>
        <dbReference type="PROSITE" id="PS50042"/>
    </source>
</evidence>
<dbReference type="SMART" id="SM00100">
    <property type="entry name" value="cNMP"/>
    <property type="match status" value="1"/>
</dbReference>
<dbReference type="PROSITE" id="PS51063">
    <property type="entry name" value="HTH_CRP_2"/>
    <property type="match status" value="1"/>
</dbReference>
<proteinExistence type="predicted"/>
<feature type="domain" description="Cyclic nucleotide-binding" evidence="4">
    <location>
        <begin position="12"/>
        <end position="133"/>
    </location>
</feature>
<dbReference type="GO" id="GO:0003677">
    <property type="term" value="F:DNA binding"/>
    <property type="evidence" value="ECO:0007669"/>
    <property type="project" value="UniProtKB-KW"/>
</dbReference>
<dbReference type="AlphaFoldDB" id="A0A8J6NMK8"/>
<reference evidence="6 7" key="1">
    <citation type="submission" date="2020-08" db="EMBL/GenBank/DDBJ databases">
        <title>Bridging the membrane lipid divide: bacteria of the FCB group superphylum have the potential to synthesize archaeal ether lipids.</title>
        <authorList>
            <person name="Villanueva L."/>
            <person name="Von Meijenfeldt F.A.B."/>
            <person name="Westbye A.B."/>
            <person name="Yadav S."/>
            <person name="Hopmans E.C."/>
            <person name="Dutilh B.E."/>
            <person name="Sinninghe Damste J.S."/>
        </authorList>
    </citation>
    <scope>NUCLEOTIDE SEQUENCE [LARGE SCALE GENOMIC DNA]</scope>
    <source>
        <strain evidence="6">NIOZ-UU36</strain>
    </source>
</reference>
<dbReference type="InterPro" id="IPR050397">
    <property type="entry name" value="Env_Response_Regulators"/>
</dbReference>
<comment type="caution">
    <text evidence="6">The sequence shown here is derived from an EMBL/GenBank/DDBJ whole genome shotgun (WGS) entry which is preliminary data.</text>
</comment>
<dbReference type="InterPro" id="IPR014710">
    <property type="entry name" value="RmlC-like_jellyroll"/>
</dbReference>
<dbReference type="InterPro" id="IPR000595">
    <property type="entry name" value="cNMP-bd_dom"/>
</dbReference>
<dbReference type="EMBL" id="JACNJN010000176">
    <property type="protein sequence ID" value="MBC8336602.1"/>
    <property type="molecule type" value="Genomic_DNA"/>
</dbReference>
<sequence length="225" mass="25706">MELLELLSENPIFSSLGSQDREVLGKLAITQKYKKGEWITHNGDLWPYLFWVEKGKVIALKESGEGRSLIANTINAREIFWGLAFFEEGEPMPVALVAEQDSQICMWSRDELLPFLFENGKMSWELSRQMILRMQQASDVVESLAFQPVQGRLASLLLNRYSGNGENTPVARDMTLDQMASHIGSTREMVCRVLYKFADQGVIKIDRTEFLISDKNMLENIAHRD</sequence>
<dbReference type="SMART" id="SM00419">
    <property type="entry name" value="HTH_CRP"/>
    <property type="match status" value="1"/>
</dbReference>
<dbReference type="PANTHER" id="PTHR24567">
    <property type="entry name" value="CRP FAMILY TRANSCRIPTIONAL REGULATORY PROTEIN"/>
    <property type="match status" value="1"/>
</dbReference>
<evidence type="ECO:0000313" key="7">
    <source>
        <dbReference type="Proteomes" id="UP000614469"/>
    </source>
</evidence>
<dbReference type="Gene3D" id="2.60.120.10">
    <property type="entry name" value="Jelly Rolls"/>
    <property type="match status" value="1"/>
</dbReference>
<dbReference type="GO" id="GO:0003700">
    <property type="term" value="F:DNA-binding transcription factor activity"/>
    <property type="evidence" value="ECO:0007669"/>
    <property type="project" value="TreeGrafter"/>
</dbReference>
<keyword evidence="3" id="KW-0804">Transcription</keyword>
<protein>
    <submittedName>
        <fullName evidence="6">Crp/Fnr family transcriptional regulator</fullName>
    </submittedName>
</protein>
<organism evidence="6 7">
    <name type="scientific">Candidatus Desulfolinea nitratireducens</name>
    <dbReference type="NCBI Taxonomy" id="2841698"/>
    <lineage>
        <taxon>Bacteria</taxon>
        <taxon>Bacillati</taxon>
        <taxon>Chloroflexota</taxon>
        <taxon>Anaerolineae</taxon>
        <taxon>Anaerolineales</taxon>
        <taxon>Anaerolineales incertae sedis</taxon>
        <taxon>Candidatus Desulfolinea</taxon>
    </lineage>
</organism>
<dbReference type="InterPro" id="IPR036390">
    <property type="entry name" value="WH_DNA-bd_sf"/>
</dbReference>
<dbReference type="GO" id="GO:0005829">
    <property type="term" value="C:cytosol"/>
    <property type="evidence" value="ECO:0007669"/>
    <property type="project" value="TreeGrafter"/>
</dbReference>
<accession>A0A8J6NMK8</accession>
<evidence type="ECO:0000256" key="3">
    <source>
        <dbReference type="ARBA" id="ARBA00023163"/>
    </source>
</evidence>
<evidence type="ECO:0000313" key="6">
    <source>
        <dbReference type="EMBL" id="MBC8336602.1"/>
    </source>
</evidence>
<dbReference type="InterPro" id="IPR018490">
    <property type="entry name" value="cNMP-bd_dom_sf"/>
</dbReference>
<gene>
    <name evidence="6" type="ORF">H8E29_15175</name>
</gene>
<dbReference type="InterPro" id="IPR012318">
    <property type="entry name" value="HTH_CRP"/>
</dbReference>
<dbReference type="SUPFAM" id="SSF51206">
    <property type="entry name" value="cAMP-binding domain-like"/>
    <property type="match status" value="1"/>
</dbReference>
<dbReference type="Pfam" id="PF13545">
    <property type="entry name" value="HTH_Crp_2"/>
    <property type="match status" value="1"/>
</dbReference>
<keyword evidence="2" id="KW-0238">DNA-binding</keyword>
<dbReference type="Proteomes" id="UP000614469">
    <property type="component" value="Unassembled WGS sequence"/>
</dbReference>
<dbReference type="Pfam" id="PF00027">
    <property type="entry name" value="cNMP_binding"/>
    <property type="match status" value="1"/>
</dbReference>
<keyword evidence="1" id="KW-0805">Transcription regulation</keyword>
<dbReference type="PROSITE" id="PS50042">
    <property type="entry name" value="CNMP_BINDING_3"/>
    <property type="match status" value="1"/>
</dbReference>
<evidence type="ECO:0000256" key="1">
    <source>
        <dbReference type="ARBA" id="ARBA00023015"/>
    </source>
</evidence>
<evidence type="ECO:0000256" key="2">
    <source>
        <dbReference type="ARBA" id="ARBA00023125"/>
    </source>
</evidence>
<name>A0A8J6NMK8_9CHLR</name>
<evidence type="ECO:0000259" key="5">
    <source>
        <dbReference type="PROSITE" id="PS51063"/>
    </source>
</evidence>
<dbReference type="SUPFAM" id="SSF46785">
    <property type="entry name" value="Winged helix' DNA-binding domain"/>
    <property type="match status" value="1"/>
</dbReference>
<dbReference type="CDD" id="cd00038">
    <property type="entry name" value="CAP_ED"/>
    <property type="match status" value="1"/>
</dbReference>